<dbReference type="SUPFAM" id="SSF53474">
    <property type="entry name" value="alpha/beta-Hydrolases"/>
    <property type="match status" value="1"/>
</dbReference>
<dbReference type="PANTHER" id="PTHR43798:SF5">
    <property type="entry name" value="MONOACYLGLYCEROL LIPASE ABHD6"/>
    <property type="match status" value="1"/>
</dbReference>
<dbReference type="EMBL" id="JBHTMK010000018">
    <property type="protein sequence ID" value="MFD1366346.1"/>
    <property type="molecule type" value="Genomic_DNA"/>
</dbReference>
<dbReference type="InterPro" id="IPR050266">
    <property type="entry name" value="AB_hydrolase_sf"/>
</dbReference>
<dbReference type="InterPro" id="IPR029058">
    <property type="entry name" value="AB_hydrolase_fold"/>
</dbReference>
<dbReference type="GO" id="GO:0016787">
    <property type="term" value="F:hydrolase activity"/>
    <property type="evidence" value="ECO:0007669"/>
    <property type="project" value="UniProtKB-KW"/>
</dbReference>
<feature type="domain" description="AB hydrolase-1" evidence="1">
    <location>
        <begin position="32"/>
        <end position="164"/>
    </location>
</feature>
<gene>
    <name evidence="2" type="ORF">ACFQ5G_13420</name>
</gene>
<name>A0ABW4A6H6_9ACTN</name>
<evidence type="ECO:0000313" key="2">
    <source>
        <dbReference type="EMBL" id="MFD1366346.1"/>
    </source>
</evidence>
<protein>
    <submittedName>
        <fullName evidence="2">Alpha/beta fold hydrolase</fullName>
    </submittedName>
</protein>
<dbReference type="Gene3D" id="3.40.50.1820">
    <property type="entry name" value="alpha/beta hydrolase"/>
    <property type="match status" value="1"/>
</dbReference>
<dbReference type="InterPro" id="IPR000073">
    <property type="entry name" value="AB_hydrolase_1"/>
</dbReference>
<dbReference type="RefSeq" id="WP_317793110.1">
    <property type="nucleotide sequence ID" value="NZ_AP028461.1"/>
</dbReference>
<accession>A0ABW4A6H6</accession>
<evidence type="ECO:0000313" key="3">
    <source>
        <dbReference type="Proteomes" id="UP001597183"/>
    </source>
</evidence>
<sequence length="191" mass="21416">MHPRPPRRTSHSYGTPRDRLVYDRWGRSGRPVVLLHGLHYDRTMWWPMAAELADDITAVAVDLPGHGESAARDHCDVDDLAHDLAMLVHRLDLRRAPILIAHAEAAYLSERFAARYSTQRVVTVGSAGPAPLDDVPEVYRQFAVPRRDPALATAYRDWLTEALPRSTHLGAEAFPHLRDPAGFAAILHTLR</sequence>
<keyword evidence="2" id="KW-0378">Hydrolase</keyword>
<dbReference type="Pfam" id="PF12697">
    <property type="entry name" value="Abhydrolase_6"/>
    <property type="match status" value="1"/>
</dbReference>
<keyword evidence="3" id="KW-1185">Reference proteome</keyword>
<organism evidence="2 3">
    <name type="scientific">Actinoplanes sichuanensis</name>
    <dbReference type="NCBI Taxonomy" id="512349"/>
    <lineage>
        <taxon>Bacteria</taxon>
        <taxon>Bacillati</taxon>
        <taxon>Actinomycetota</taxon>
        <taxon>Actinomycetes</taxon>
        <taxon>Micromonosporales</taxon>
        <taxon>Micromonosporaceae</taxon>
        <taxon>Actinoplanes</taxon>
    </lineage>
</organism>
<evidence type="ECO:0000259" key="1">
    <source>
        <dbReference type="Pfam" id="PF12697"/>
    </source>
</evidence>
<reference evidence="3" key="1">
    <citation type="journal article" date="2019" name="Int. J. Syst. Evol. Microbiol.">
        <title>The Global Catalogue of Microorganisms (GCM) 10K type strain sequencing project: providing services to taxonomists for standard genome sequencing and annotation.</title>
        <authorList>
            <consortium name="The Broad Institute Genomics Platform"/>
            <consortium name="The Broad Institute Genome Sequencing Center for Infectious Disease"/>
            <person name="Wu L."/>
            <person name="Ma J."/>
        </authorList>
    </citation>
    <scope>NUCLEOTIDE SEQUENCE [LARGE SCALE GENOMIC DNA]</scope>
    <source>
        <strain evidence="3">CCM 7526</strain>
    </source>
</reference>
<proteinExistence type="predicted"/>
<dbReference type="Proteomes" id="UP001597183">
    <property type="component" value="Unassembled WGS sequence"/>
</dbReference>
<comment type="caution">
    <text evidence="2">The sequence shown here is derived from an EMBL/GenBank/DDBJ whole genome shotgun (WGS) entry which is preliminary data.</text>
</comment>
<dbReference type="PANTHER" id="PTHR43798">
    <property type="entry name" value="MONOACYLGLYCEROL LIPASE"/>
    <property type="match status" value="1"/>
</dbReference>